<sequence length="60" mass="6784">MTVLFEFKVVELTDTGSALQQIKDKGYAEKYRAVQQPIHRIGVAFSCDKRAVVGFEFEST</sequence>
<reference evidence="1 2" key="1">
    <citation type="submission" date="2019-09" db="EMBL/GenBank/DDBJ databases">
        <title>Whole-genome sequence of the purple sulfur bacterium Thiohalocapsa marina DSM 19078.</title>
        <authorList>
            <person name="Kyndt J.A."/>
            <person name="Meyer T.E."/>
        </authorList>
    </citation>
    <scope>NUCLEOTIDE SEQUENCE [LARGE SCALE GENOMIC DNA]</scope>
    <source>
        <strain evidence="1 2">DSM 19078</strain>
    </source>
</reference>
<gene>
    <name evidence="1" type="ORF">F2Q65_12250</name>
</gene>
<proteinExistence type="predicted"/>
<evidence type="ECO:0000313" key="2">
    <source>
        <dbReference type="Proteomes" id="UP000322981"/>
    </source>
</evidence>
<dbReference type="OrthoDB" id="5750613at2"/>
<dbReference type="EMBL" id="VWXX01000019">
    <property type="protein sequence ID" value="KAA6184479.1"/>
    <property type="molecule type" value="Genomic_DNA"/>
</dbReference>
<name>A0A5M8FIG9_9GAMM</name>
<accession>A0A5M8FIG9</accession>
<protein>
    <submittedName>
        <fullName evidence="1">Uncharacterized protein</fullName>
    </submittedName>
</protein>
<keyword evidence="2" id="KW-1185">Reference proteome</keyword>
<dbReference type="Pfam" id="PF08011">
    <property type="entry name" value="PDDEXK_9"/>
    <property type="match status" value="1"/>
</dbReference>
<evidence type="ECO:0000313" key="1">
    <source>
        <dbReference type="EMBL" id="KAA6184479.1"/>
    </source>
</evidence>
<dbReference type="Proteomes" id="UP000322981">
    <property type="component" value="Unassembled WGS sequence"/>
</dbReference>
<organism evidence="1 2">
    <name type="scientific">Thiohalocapsa marina</name>
    <dbReference type="NCBI Taxonomy" id="424902"/>
    <lineage>
        <taxon>Bacteria</taxon>
        <taxon>Pseudomonadati</taxon>
        <taxon>Pseudomonadota</taxon>
        <taxon>Gammaproteobacteria</taxon>
        <taxon>Chromatiales</taxon>
        <taxon>Chromatiaceae</taxon>
        <taxon>Thiohalocapsa</taxon>
    </lineage>
</organism>
<dbReference type="AlphaFoldDB" id="A0A5M8FIG9"/>
<dbReference type="InterPro" id="IPR012547">
    <property type="entry name" value="PDDEXK_9"/>
</dbReference>
<comment type="caution">
    <text evidence="1">The sequence shown here is derived from an EMBL/GenBank/DDBJ whole genome shotgun (WGS) entry which is preliminary data.</text>
</comment>